<feature type="compositionally biased region" description="Basic and acidic residues" evidence="1">
    <location>
        <begin position="24"/>
        <end position="46"/>
    </location>
</feature>
<evidence type="ECO:0008006" key="4">
    <source>
        <dbReference type="Google" id="ProtNLM"/>
    </source>
</evidence>
<dbReference type="Proteomes" id="UP000486602">
    <property type="component" value="Unassembled WGS sequence"/>
</dbReference>
<evidence type="ECO:0000313" key="3">
    <source>
        <dbReference type="Proteomes" id="UP000486602"/>
    </source>
</evidence>
<feature type="region of interest" description="Disordered" evidence="1">
    <location>
        <begin position="24"/>
        <end position="47"/>
    </location>
</feature>
<dbReference type="PROSITE" id="PS51257">
    <property type="entry name" value="PROKAR_LIPOPROTEIN"/>
    <property type="match status" value="1"/>
</dbReference>
<reference evidence="2 3" key="1">
    <citation type="submission" date="2020-02" db="EMBL/GenBank/DDBJ databases">
        <title>Out from the shadows clarifying the taxonomy of the family Cryomorphaceae and related taxa by utilizing the GTDB taxonomic framework.</title>
        <authorList>
            <person name="Bowman J.P."/>
        </authorList>
    </citation>
    <scope>NUCLEOTIDE SEQUENCE [LARGE SCALE GENOMIC DNA]</scope>
    <source>
        <strain evidence="2 3">QSSC 1-22</strain>
    </source>
</reference>
<dbReference type="AlphaFoldDB" id="A0A7K3WMP0"/>
<name>A0A7K3WMP0_9FLAO</name>
<proteinExistence type="predicted"/>
<dbReference type="EMBL" id="JAAGVY010000002">
    <property type="protein sequence ID" value="NEN22271.1"/>
    <property type="molecule type" value="Genomic_DNA"/>
</dbReference>
<comment type="caution">
    <text evidence="2">The sequence shown here is derived from an EMBL/GenBank/DDBJ whole genome shotgun (WGS) entry which is preliminary data.</text>
</comment>
<keyword evidence="3" id="KW-1185">Reference proteome</keyword>
<organism evidence="2 3">
    <name type="scientific">Cryomorpha ignava</name>
    <dbReference type="NCBI Taxonomy" id="101383"/>
    <lineage>
        <taxon>Bacteria</taxon>
        <taxon>Pseudomonadati</taxon>
        <taxon>Bacteroidota</taxon>
        <taxon>Flavobacteriia</taxon>
        <taxon>Flavobacteriales</taxon>
        <taxon>Cryomorphaceae</taxon>
        <taxon>Cryomorpha</taxon>
    </lineage>
</organism>
<gene>
    <name evidence="2" type="ORF">G3O08_01975</name>
</gene>
<dbReference type="RefSeq" id="WP_163282988.1">
    <property type="nucleotide sequence ID" value="NZ_JAAGVY010000002.1"/>
</dbReference>
<evidence type="ECO:0000256" key="1">
    <source>
        <dbReference type="SAM" id="MobiDB-lite"/>
    </source>
</evidence>
<protein>
    <recommendedName>
        <fullName evidence="4">DUF3347 domain-containing protein</fullName>
    </recommendedName>
</protein>
<evidence type="ECO:0000313" key="2">
    <source>
        <dbReference type="EMBL" id="NEN22271.1"/>
    </source>
</evidence>
<accession>A0A7K3WMP0</accession>
<sequence length="161" mass="17973">MNLLVKYASILFFSSALISCGDGSNDHSTTDAEMHSDENVADHGDDLDQNSDLSLQLNNGDKWLVNDEMKPSVEKGEEALNAHLASKNGDYKSLAQELKSADENLISSCTMDGRSHDELHKWLHPHLTLVSDLENAESPQEADEVIEKLKTSYENYHTHFQ</sequence>